<dbReference type="Proteomes" id="UP000226192">
    <property type="component" value="Unassembled WGS sequence"/>
</dbReference>
<dbReference type="GO" id="GO:0005737">
    <property type="term" value="C:cytoplasm"/>
    <property type="evidence" value="ECO:0007669"/>
    <property type="project" value="TreeGrafter"/>
</dbReference>
<sequence length="377" mass="42807">MSIPPQLIRVKRKRVDDSPVAFLHLGEGHKRHRSGRDWVYQHRSASPQFANNSHQPVPLSTEVPAALSEPSSTRRPIATPKSSFNTGEKEPRRFHVALQNAPSTSGSKRTHHETTVFVERVIKKKRGPRDVTETASPLFQPPQLEAARAAINASLSAEEHPKPTDEALRAPCALPRDIFVHGKHQDMQQLAAEMDKWVLKEIGANLHSLEQRKGKEQLKRPSRFKPKAPPQRYHERHPQAAPDAEPRPEHSQDESDDSDWVIDEYVRVPAGTVAWETSSSDYGVLVLDEDEETLFFSCQHEDQEQQDFDDQDENAENHYTADYPEEEGDSEDEDHASLYSFGSDSDDVGFSDEEFDSTTYRHDDELRTYLRRGSAFG</sequence>
<feature type="compositionally biased region" description="Basic and acidic residues" evidence="2">
    <location>
        <begin position="232"/>
        <end position="253"/>
    </location>
</feature>
<dbReference type="OrthoDB" id="6255506at2759"/>
<feature type="compositionally biased region" description="Basic and acidic residues" evidence="2">
    <location>
        <begin position="209"/>
        <end position="219"/>
    </location>
</feature>
<feature type="domain" description="Transcription factor Iwr1" evidence="3">
    <location>
        <begin position="258"/>
        <end position="327"/>
    </location>
</feature>
<dbReference type="PANTHER" id="PTHR28063">
    <property type="entry name" value="RNA POLYMERASE II NUCLEAR LOCALIZATION PROTEIN IWR1"/>
    <property type="match status" value="1"/>
</dbReference>
<feature type="compositionally biased region" description="Polar residues" evidence="2">
    <location>
        <begin position="69"/>
        <end position="86"/>
    </location>
</feature>
<feature type="compositionally biased region" description="Acidic residues" evidence="2">
    <location>
        <begin position="323"/>
        <end position="334"/>
    </location>
</feature>
<feature type="compositionally biased region" description="Acidic residues" evidence="2">
    <location>
        <begin position="344"/>
        <end position="356"/>
    </location>
</feature>
<dbReference type="GO" id="GO:0006606">
    <property type="term" value="P:protein import into nucleus"/>
    <property type="evidence" value="ECO:0007669"/>
    <property type="project" value="InterPro"/>
</dbReference>
<protein>
    <recommendedName>
        <fullName evidence="3">Transcription factor Iwr1 domain-containing protein</fullName>
    </recommendedName>
</protein>
<dbReference type="PANTHER" id="PTHR28063:SF1">
    <property type="entry name" value="RNA POLYMERASE II NUCLEAR LOCALIZATION PROTEIN IWR1"/>
    <property type="match status" value="1"/>
</dbReference>
<dbReference type="Pfam" id="PF08574">
    <property type="entry name" value="Iwr1"/>
    <property type="match status" value="1"/>
</dbReference>
<proteinExistence type="inferred from homology"/>
<dbReference type="STRING" id="1399860.A0A2C5Y2D2"/>
<dbReference type="AlphaFoldDB" id="A0A2C5Y2D2"/>
<comment type="similarity">
    <text evidence="1">Belongs to the IWR1/SLC7A6OS family.</text>
</comment>
<organism evidence="4 5">
    <name type="scientific">Ophiocordyceps australis</name>
    <dbReference type="NCBI Taxonomy" id="1399860"/>
    <lineage>
        <taxon>Eukaryota</taxon>
        <taxon>Fungi</taxon>
        <taxon>Dikarya</taxon>
        <taxon>Ascomycota</taxon>
        <taxon>Pezizomycotina</taxon>
        <taxon>Sordariomycetes</taxon>
        <taxon>Hypocreomycetidae</taxon>
        <taxon>Hypocreales</taxon>
        <taxon>Ophiocordycipitaceae</taxon>
        <taxon>Ophiocordyceps</taxon>
    </lineage>
</organism>
<feature type="region of interest" description="Disordered" evidence="2">
    <location>
        <begin position="67"/>
        <end position="90"/>
    </location>
</feature>
<evidence type="ECO:0000313" key="4">
    <source>
        <dbReference type="EMBL" id="PHH61826.1"/>
    </source>
</evidence>
<feature type="region of interest" description="Disordered" evidence="2">
    <location>
        <begin position="208"/>
        <end position="260"/>
    </location>
</feature>
<evidence type="ECO:0000313" key="5">
    <source>
        <dbReference type="Proteomes" id="UP000226192"/>
    </source>
</evidence>
<gene>
    <name evidence="4" type="ORF">CDD81_7929</name>
</gene>
<evidence type="ECO:0000256" key="1">
    <source>
        <dbReference type="ARBA" id="ARBA00010218"/>
    </source>
</evidence>
<name>A0A2C5Y2D2_9HYPO</name>
<accession>A0A2C5Y2D2</accession>
<keyword evidence="5" id="KW-1185">Reference proteome</keyword>
<reference evidence="4 5" key="1">
    <citation type="submission" date="2017-06" db="EMBL/GenBank/DDBJ databases">
        <title>Ant-infecting Ophiocordyceps genomes reveal a high diversity of potential behavioral manipulation genes and a possible major role for enterotoxins.</title>
        <authorList>
            <person name="De Bekker C."/>
            <person name="Evans H.C."/>
            <person name="Brachmann A."/>
            <person name="Hughes D.P."/>
        </authorList>
    </citation>
    <scope>NUCLEOTIDE SEQUENCE [LARGE SCALE GENOMIC DNA]</scope>
    <source>
        <strain evidence="4 5">Map64</strain>
    </source>
</reference>
<dbReference type="InterPro" id="IPR013883">
    <property type="entry name" value="TF_Iwr1_dom"/>
</dbReference>
<dbReference type="InterPro" id="IPR040150">
    <property type="entry name" value="Iwr1"/>
</dbReference>
<comment type="caution">
    <text evidence="4">The sequence shown here is derived from an EMBL/GenBank/DDBJ whole genome shotgun (WGS) entry which is preliminary data.</text>
</comment>
<feature type="compositionally biased region" description="Acidic residues" evidence="2">
    <location>
        <begin position="304"/>
        <end position="314"/>
    </location>
</feature>
<dbReference type="EMBL" id="NJET01000090">
    <property type="protein sequence ID" value="PHH61826.1"/>
    <property type="molecule type" value="Genomic_DNA"/>
</dbReference>
<evidence type="ECO:0000256" key="2">
    <source>
        <dbReference type="SAM" id="MobiDB-lite"/>
    </source>
</evidence>
<evidence type="ECO:0000259" key="3">
    <source>
        <dbReference type="Pfam" id="PF08574"/>
    </source>
</evidence>
<feature type="region of interest" description="Disordered" evidence="2">
    <location>
        <begin position="297"/>
        <end position="363"/>
    </location>
</feature>